<dbReference type="Pfam" id="PF13559">
    <property type="entry name" value="DUF4129"/>
    <property type="match status" value="1"/>
</dbReference>
<evidence type="ECO:0000313" key="3">
    <source>
        <dbReference type="EMBL" id="AZN30884.1"/>
    </source>
</evidence>
<evidence type="ECO:0000256" key="1">
    <source>
        <dbReference type="SAM" id="Phobius"/>
    </source>
</evidence>
<name>A0A3Q8WUW9_9ACTO</name>
<feature type="transmembrane region" description="Helical" evidence="1">
    <location>
        <begin position="62"/>
        <end position="82"/>
    </location>
</feature>
<sequence length="204" mass="21175">MFGRALWAALSPDGDEARRWAEDELRQAKYSDPGPSLIERLGLWILDLLERLNLSFGGDATWTGSIAVVLLVAILAASAIVYGRLRSGGRAAGAGSGVILDDDRSIAQLLRDAGRAHGAGDFATACVDYYRACIRILDSRGLLAASPGMTARESAVLGEAATGLPLGPGARIFDAVLYGGADASAAEAEMMAGLVDRCRAGVPA</sequence>
<organism evidence="3 4">
    <name type="scientific">Flaviflexus salsibiostraticola</name>
    <dbReference type="NCBI Taxonomy" id="1282737"/>
    <lineage>
        <taxon>Bacteria</taxon>
        <taxon>Bacillati</taxon>
        <taxon>Actinomycetota</taxon>
        <taxon>Actinomycetes</taxon>
        <taxon>Actinomycetales</taxon>
        <taxon>Actinomycetaceae</taxon>
        <taxon>Flaviflexus</taxon>
    </lineage>
</organism>
<keyword evidence="1" id="KW-1133">Transmembrane helix</keyword>
<evidence type="ECO:0000313" key="4">
    <source>
        <dbReference type="Proteomes" id="UP000270021"/>
    </source>
</evidence>
<feature type="domain" description="Protein-glutamine gamma-glutamyltransferase-like C-terminal" evidence="2">
    <location>
        <begin position="130"/>
        <end position="189"/>
    </location>
</feature>
<keyword evidence="4" id="KW-1185">Reference proteome</keyword>
<gene>
    <name evidence="3" type="ORF">EJO69_11635</name>
</gene>
<keyword evidence="1" id="KW-0472">Membrane</keyword>
<dbReference type="Proteomes" id="UP000270021">
    <property type="component" value="Chromosome"/>
</dbReference>
<dbReference type="RefSeq" id="WP_126042020.1">
    <property type="nucleotide sequence ID" value="NZ_CP034438.1"/>
</dbReference>
<dbReference type="OrthoDB" id="3389322at2"/>
<protein>
    <submittedName>
        <fullName evidence="3">DUF4129 domain-containing protein</fullName>
    </submittedName>
</protein>
<dbReference type="InterPro" id="IPR025403">
    <property type="entry name" value="TgpA-like_C"/>
</dbReference>
<evidence type="ECO:0000259" key="2">
    <source>
        <dbReference type="Pfam" id="PF13559"/>
    </source>
</evidence>
<reference evidence="3 4" key="1">
    <citation type="submission" date="2018-12" db="EMBL/GenBank/DDBJ databases">
        <title>Complete genome sequence of Flaviflexus salsibiostraticola KCTC 33148.</title>
        <authorList>
            <person name="Bae J.-W."/>
        </authorList>
    </citation>
    <scope>NUCLEOTIDE SEQUENCE [LARGE SCALE GENOMIC DNA]</scope>
    <source>
        <strain evidence="3 4">KCTC 33148</strain>
    </source>
</reference>
<keyword evidence="1" id="KW-0812">Transmembrane</keyword>
<dbReference type="AlphaFoldDB" id="A0A3Q8WUW9"/>
<accession>A0A3Q8WUW9</accession>
<dbReference type="KEGG" id="fsl:EJO69_11635"/>
<proteinExistence type="predicted"/>
<dbReference type="EMBL" id="CP034438">
    <property type="protein sequence ID" value="AZN30884.1"/>
    <property type="molecule type" value="Genomic_DNA"/>
</dbReference>